<dbReference type="RefSeq" id="WP_268187664.1">
    <property type="nucleotide sequence ID" value="NZ_CP113361.1"/>
</dbReference>
<accession>A0A9X9S629</accession>
<proteinExistence type="predicted"/>
<name>A0A9X9S629_METOG</name>
<gene>
    <name evidence="1" type="ORF">OU421_05820</name>
</gene>
<dbReference type="EMBL" id="CP113361">
    <property type="protein sequence ID" value="WAI02387.1"/>
    <property type="molecule type" value="Genomic_DNA"/>
</dbReference>
<dbReference type="KEGG" id="mou:OU421_05820"/>
<dbReference type="AlphaFoldDB" id="A0A9X9S629"/>
<reference evidence="1" key="1">
    <citation type="submission" date="2022-11" db="EMBL/GenBank/DDBJ databases">
        <title>Complete genome sequence of Methanogenium organophilum DSM 3596.</title>
        <authorList>
            <person name="Chen S.-C."/>
            <person name="Lai S.-J."/>
            <person name="You Y.-T."/>
        </authorList>
    </citation>
    <scope>NUCLEOTIDE SEQUENCE</scope>
    <source>
        <strain evidence="1">DSM 3596</strain>
    </source>
</reference>
<protein>
    <submittedName>
        <fullName evidence="1">Uncharacterized protein</fullName>
    </submittedName>
</protein>
<evidence type="ECO:0000313" key="2">
    <source>
        <dbReference type="Proteomes" id="UP001163096"/>
    </source>
</evidence>
<organism evidence="1 2">
    <name type="scientific">Methanogenium organophilum</name>
    <dbReference type="NCBI Taxonomy" id="2199"/>
    <lineage>
        <taxon>Archaea</taxon>
        <taxon>Methanobacteriati</taxon>
        <taxon>Methanobacteriota</taxon>
        <taxon>Stenosarchaea group</taxon>
        <taxon>Methanomicrobia</taxon>
        <taxon>Methanomicrobiales</taxon>
        <taxon>Methanomicrobiaceae</taxon>
        <taxon>Methanogenium</taxon>
    </lineage>
</organism>
<keyword evidence="2" id="KW-1185">Reference proteome</keyword>
<sequence length="92" mass="9670">MGVFHNACSIFSGSSVSVSWLYGWTVMPSSYPGVWEPIWSARPPIPPGVAEGPTASWTVIMVGPWHVVAVLSMQVSIVSSSSDMAIAAGAFT</sequence>
<dbReference type="GeneID" id="76834600"/>
<dbReference type="Proteomes" id="UP001163096">
    <property type="component" value="Chromosome"/>
</dbReference>
<evidence type="ECO:0000313" key="1">
    <source>
        <dbReference type="EMBL" id="WAI02387.1"/>
    </source>
</evidence>